<dbReference type="Pfam" id="PF01909">
    <property type="entry name" value="NTP_transf_2"/>
    <property type="match status" value="1"/>
</dbReference>
<dbReference type="PANTHER" id="PTHR33933:SF1">
    <property type="entry name" value="PROTEIN ADENYLYLTRANSFERASE MNTA-RELATED"/>
    <property type="match status" value="1"/>
</dbReference>
<reference evidence="2 3" key="1">
    <citation type="journal article" date="2019" name="Int. J. Syst. Evol. Microbiol.">
        <title>The Global Catalogue of Microorganisms (GCM) 10K type strain sequencing project: providing services to taxonomists for standard genome sequencing and annotation.</title>
        <authorList>
            <consortium name="The Broad Institute Genomics Platform"/>
            <consortium name="The Broad Institute Genome Sequencing Center for Infectious Disease"/>
            <person name="Wu L."/>
            <person name="Ma J."/>
        </authorList>
    </citation>
    <scope>NUCLEOTIDE SEQUENCE [LARGE SCALE GENOMIC DNA]</scope>
    <source>
        <strain evidence="2 3">SYNS20</strain>
    </source>
</reference>
<comment type="caution">
    <text evidence="2">The sequence shown here is derived from an EMBL/GenBank/DDBJ whole genome shotgun (WGS) entry which is preliminary data.</text>
</comment>
<dbReference type="InterPro" id="IPR002934">
    <property type="entry name" value="Polymerase_NTP_transf_dom"/>
</dbReference>
<accession>A0ABD5TEW1</accession>
<dbReference type="InterPro" id="IPR036390">
    <property type="entry name" value="WH_DNA-bd_sf"/>
</dbReference>
<dbReference type="Proteomes" id="UP001596443">
    <property type="component" value="Unassembled WGS sequence"/>
</dbReference>
<feature type="domain" description="HTH arsR-type" evidence="1">
    <location>
        <begin position="1"/>
        <end position="78"/>
    </location>
</feature>
<dbReference type="SUPFAM" id="SSF46785">
    <property type="entry name" value="Winged helix' DNA-binding domain"/>
    <property type="match status" value="1"/>
</dbReference>
<evidence type="ECO:0000313" key="3">
    <source>
        <dbReference type="Proteomes" id="UP001596443"/>
    </source>
</evidence>
<keyword evidence="3" id="KW-1185">Reference proteome</keyword>
<dbReference type="InterPro" id="IPR043519">
    <property type="entry name" value="NT_sf"/>
</dbReference>
<dbReference type="Gene3D" id="3.30.460.10">
    <property type="entry name" value="Beta Polymerase, domain 2"/>
    <property type="match status" value="1"/>
</dbReference>
<proteinExistence type="predicted"/>
<gene>
    <name evidence="2" type="ORF">ACFQFD_14310</name>
</gene>
<dbReference type="EMBL" id="JBHSWX010000012">
    <property type="protein sequence ID" value="MFC6787126.1"/>
    <property type="molecule type" value="Genomic_DNA"/>
</dbReference>
<name>A0ABD5TEW1_9EURY</name>
<evidence type="ECO:0000313" key="2">
    <source>
        <dbReference type="EMBL" id="MFC6787126.1"/>
    </source>
</evidence>
<dbReference type="AlphaFoldDB" id="A0ABD5TEW1"/>
<sequence length="196" mass="21972">MQDVLSVLIEEPYEEFTVSELGELVGANQATVSKAVQLLKELGPIQTRRDGRKQYVSIDRDRLTNSDPVLLIPQAEFHKPVRTFVDRVQTKISGLVGIVLFGSVARGEADRASDIDLIVFVEENKTQARQTVQSIVRDLEETKFDGNRYAFEVLVESTDSAKRIGDRLHQQFDGGITLVSSDELTTIRRRAHTDGE</sequence>
<dbReference type="PROSITE" id="PS50987">
    <property type="entry name" value="HTH_ARSR_2"/>
    <property type="match status" value="1"/>
</dbReference>
<evidence type="ECO:0000259" key="1">
    <source>
        <dbReference type="PROSITE" id="PS50987"/>
    </source>
</evidence>
<dbReference type="InterPro" id="IPR052548">
    <property type="entry name" value="Type_VII_TA_antitoxin"/>
</dbReference>
<dbReference type="PANTHER" id="PTHR33933">
    <property type="entry name" value="NUCLEOTIDYLTRANSFERASE"/>
    <property type="match status" value="1"/>
</dbReference>
<dbReference type="RefSeq" id="WP_284061308.1">
    <property type="nucleotide sequence ID" value="NZ_CP126158.1"/>
</dbReference>
<dbReference type="InterPro" id="IPR036388">
    <property type="entry name" value="WH-like_DNA-bd_sf"/>
</dbReference>
<dbReference type="InterPro" id="IPR001845">
    <property type="entry name" value="HTH_ArsR_DNA-bd_dom"/>
</dbReference>
<organism evidence="2 3">
    <name type="scientific">Halobaculum halobium</name>
    <dbReference type="NCBI Taxonomy" id="3032281"/>
    <lineage>
        <taxon>Archaea</taxon>
        <taxon>Methanobacteriati</taxon>
        <taxon>Methanobacteriota</taxon>
        <taxon>Stenosarchaea group</taxon>
        <taxon>Halobacteria</taxon>
        <taxon>Halobacteriales</taxon>
        <taxon>Haloferacaceae</taxon>
        <taxon>Halobaculum</taxon>
    </lineage>
</organism>
<dbReference type="CDD" id="cd00090">
    <property type="entry name" value="HTH_ARSR"/>
    <property type="match status" value="1"/>
</dbReference>
<protein>
    <submittedName>
        <fullName evidence="2">Nucleotidyltransferase domain-containing protein</fullName>
    </submittedName>
</protein>
<dbReference type="Gene3D" id="1.10.10.10">
    <property type="entry name" value="Winged helix-like DNA-binding domain superfamily/Winged helix DNA-binding domain"/>
    <property type="match status" value="1"/>
</dbReference>
<dbReference type="CDD" id="cd05403">
    <property type="entry name" value="NT_KNTase_like"/>
    <property type="match status" value="1"/>
</dbReference>
<dbReference type="InterPro" id="IPR011991">
    <property type="entry name" value="ArsR-like_HTH"/>
</dbReference>
<dbReference type="GeneID" id="81210236"/>
<dbReference type="SUPFAM" id="SSF81301">
    <property type="entry name" value="Nucleotidyltransferase"/>
    <property type="match status" value="1"/>
</dbReference>